<reference evidence="16" key="1">
    <citation type="submission" date="2016-10" db="EMBL/GenBank/DDBJ databases">
        <authorList>
            <person name="de Groot N.N."/>
        </authorList>
    </citation>
    <scope>NUCLEOTIDE SEQUENCE</scope>
</reference>
<keyword evidence="8" id="KW-0732">Signal</keyword>
<keyword evidence="11" id="KW-0408">Iron</keyword>
<proteinExistence type="inferred from homology"/>
<keyword evidence="4" id="KW-0813">Transport</keyword>
<dbReference type="GO" id="GO:0042597">
    <property type="term" value="C:periplasmic space"/>
    <property type="evidence" value="ECO:0007669"/>
    <property type="project" value="UniProtKB-SubCell"/>
</dbReference>
<dbReference type="InterPro" id="IPR025710">
    <property type="entry name" value="SoxA"/>
</dbReference>
<dbReference type="InterPro" id="IPR036909">
    <property type="entry name" value="Cyt_c-like_dom_sf"/>
</dbReference>
<dbReference type="AlphaFoldDB" id="A0A1W1D817"/>
<evidence type="ECO:0000256" key="8">
    <source>
        <dbReference type="ARBA" id="ARBA00022729"/>
    </source>
</evidence>
<evidence type="ECO:0000256" key="1">
    <source>
        <dbReference type="ARBA" id="ARBA00004418"/>
    </source>
</evidence>
<dbReference type="EMBL" id="FPHR01000006">
    <property type="protein sequence ID" value="SFV76793.1"/>
    <property type="molecule type" value="Genomic_DNA"/>
</dbReference>
<keyword evidence="6" id="KW-0808">Transferase</keyword>
<dbReference type="GO" id="GO:0016669">
    <property type="term" value="F:oxidoreductase activity, acting on a sulfur group of donors, cytochrome as acceptor"/>
    <property type="evidence" value="ECO:0007669"/>
    <property type="project" value="InterPro"/>
</dbReference>
<evidence type="ECO:0000313" key="16">
    <source>
        <dbReference type="EMBL" id="SFV76793.1"/>
    </source>
</evidence>
<evidence type="ECO:0000256" key="14">
    <source>
        <dbReference type="ARBA" id="ARBA00048423"/>
    </source>
</evidence>
<dbReference type="GO" id="GO:0016740">
    <property type="term" value="F:transferase activity"/>
    <property type="evidence" value="ECO:0007669"/>
    <property type="project" value="UniProtKB-KW"/>
</dbReference>
<protein>
    <recommendedName>
        <fullName evidence="3">L-cysteine S-thiosulfotransferase subunit SoxA</fullName>
        <ecNumber evidence="2">2.8.5.2</ecNumber>
    </recommendedName>
</protein>
<dbReference type="GO" id="GO:0020037">
    <property type="term" value="F:heme binding"/>
    <property type="evidence" value="ECO:0007669"/>
    <property type="project" value="InterPro"/>
</dbReference>
<organism evidence="16">
    <name type="scientific">hydrothermal vent metagenome</name>
    <dbReference type="NCBI Taxonomy" id="652676"/>
    <lineage>
        <taxon>unclassified sequences</taxon>
        <taxon>metagenomes</taxon>
        <taxon>ecological metagenomes</taxon>
    </lineage>
</organism>
<dbReference type="GO" id="GO:0046872">
    <property type="term" value="F:metal ion binding"/>
    <property type="evidence" value="ECO:0007669"/>
    <property type="project" value="UniProtKB-KW"/>
</dbReference>
<evidence type="ECO:0000256" key="11">
    <source>
        <dbReference type="ARBA" id="ARBA00023004"/>
    </source>
</evidence>
<evidence type="ECO:0000256" key="3">
    <source>
        <dbReference type="ARBA" id="ARBA00019364"/>
    </source>
</evidence>
<comment type="similarity">
    <text evidence="12">Belongs to the SoxA family.</text>
</comment>
<evidence type="ECO:0000259" key="15">
    <source>
        <dbReference type="Pfam" id="PF21342"/>
    </source>
</evidence>
<evidence type="ECO:0000256" key="2">
    <source>
        <dbReference type="ARBA" id="ARBA00012408"/>
    </source>
</evidence>
<dbReference type="EC" id="2.8.5.2" evidence="2"/>
<dbReference type="NCBIfam" id="TIGR04484">
    <property type="entry name" value="thiosulf_SoxA"/>
    <property type="match status" value="1"/>
</dbReference>
<dbReference type="SUPFAM" id="SSF46626">
    <property type="entry name" value="Cytochrome c"/>
    <property type="match status" value="2"/>
</dbReference>
<dbReference type="Pfam" id="PF21342">
    <property type="entry name" value="SoxA-TsdA_cyt-c"/>
    <property type="match status" value="1"/>
</dbReference>
<evidence type="ECO:0000256" key="7">
    <source>
        <dbReference type="ARBA" id="ARBA00022723"/>
    </source>
</evidence>
<accession>A0A1W1D817</accession>
<comment type="catalytic activity">
    <reaction evidence="13">
        <text>L-cysteinyl-[SoxY protein] + thiosulfate + 2 Fe(III)-[cytochrome c] = S-sulfosulfanyl-L-cysteinyl-[SoxY protein] + 2 Fe(II)-[cytochrome c] + 2 H(+)</text>
        <dbReference type="Rhea" id="RHEA:56720"/>
        <dbReference type="Rhea" id="RHEA-COMP:10350"/>
        <dbReference type="Rhea" id="RHEA-COMP:14328"/>
        <dbReference type="Rhea" id="RHEA-COMP:14399"/>
        <dbReference type="Rhea" id="RHEA-COMP:14691"/>
        <dbReference type="ChEBI" id="CHEBI:15378"/>
        <dbReference type="ChEBI" id="CHEBI:29033"/>
        <dbReference type="ChEBI" id="CHEBI:29034"/>
        <dbReference type="ChEBI" id="CHEBI:29950"/>
        <dbReference type="ChEBI" id="CHEBI:33542"/>
        <dbReference type="ChEBI" id="CHEBI:139321"/>
        <dbReference type="EC" id="2.8.5.2"/>
    </reaction>
</comment>
<keyword evidence="7" id="KW-0479">Metal-binding</keyword>
<sequence>MKNLIVTFAAVALLGSGSAISAQQSSGVQADIDAFQNHFKAKFPDLSLNDFSKGPYAMNEDKFMQFEAVMEMPPFEDLRDAGEKAWNTPFANGKTFSSCFSGGDETLRVQYPRWNSAKSKVETLEKAVLDCNKANGGKKMKSGKGKLAHITSYLTTIAEGQVINVIVPEGDAKALAAYNQGKNEFYAKRGQLNLSCANCHVDSAGKRIRGNTLSPALGHITHFPVWRGKWAKKKGDGFGTIQRRYGGCNKQVRAKPRKRHQSEYTNLEFFHTIMSNGMEISGTEYRE</sequence>
<dbReference type="Gene3D" id="1.10.760.10">
    <property type="entry name" value="Cytochrome c-like domain"/>
    <property type="match status" value="2"/>
</dbReference>
<gene>
    <name evidence="16" type="ORF">MNB_SUP05-4-446</name>
</gene>
<dbReference type="GO" id="GO:0070069">
    <property type="term" value="C:cytochrome complex"/>
    <property type="evidence" value="ECO:0007669"/>
    <property type="project" value="InterPro"/>
</dbReference>
<keyword evidence="5" id="KW-0349">Heme</keyword>
<evidence type="ECO:0000256" key="5">
    <source>
        <dbReference type="ARBA" id="ARBA00022617"/>
    </source>
</evidence>
<dbReference type="GO" id="GO:0019417">
    <property type="term" value="P:sulfur oxidation"/>
    <property type="evidence" value="ECO:0007669"/>
    <property type="project" value="InterPro"/>
</dbReference>
<dbReference type="InterPro" id="IPR009056">
    <property type="entry name" value="Cyt_c-like_dom"/>
</dbReference>
<dbReference type="GO" id="GO:0009055">
    <property type="term" value="F:electron transfer activity"/>
    <property type="evidence" value="ECO:0007669"/>
    <property type="project" value="InterPro"/>
</dbReference>
<keyword evidence="10" id="KW-0249">Electron transport</keyword>
<name>A0A1W1D817_9ZZZZ</name>
<evidence type="ECO:0000256" key="6">
    <source>
        <dbReference type="ARBA" id="ARBA00022679"/>
    </source>
</evidence>
<comment type="subcellular location">
    <subcellularLocation>
        <location evidence="1">Periplasm</location>
    </subcellularLocation>
</comment>
<feature type="domain" description="Cytochrome c" evidence="15">
    <location>
        <begin position="82"/>
        <end position="161"/>
    </location>
</feature>
<evidence type="ECO:0000256" key="9">
    <source>
        <dbReference type="ARBA" id="ARBA00022764"/>
    </source>
</evidence>
<dbReference type="PIRSF" id="PIRSF038455">
    <property type="entry name" value="SoxA"/>
    <property type="match status" value="1"/>
</dbReference>
<evidence type="ECO:0000256" key="13">
    <source>
        <dbReference type="ARBA" id="ARBA00048077"/>
    </source>
</evidence>
<comment type="catalytic activity">
    <reaction evidence="14">
        <text>S-sulfanyl-L-cysteinyl-[SoxY protein] + thiosulfate + 2 Fe(III)-[cytochrome c] = S-(2-sulfodisulfanyl)-L-cysteinyl-[SoxY protein] + 2 Fe(II)-[cytochrome c] + 2 H(+)</text>
        <dbReference type="Rhea" id="RHEA:51224"/>
        <dbReference type="Rhea" id="RHEA-COMP:10350"/>
        <dbReference type="Rhea" id="RHEA-COMP:14399"/>
        <dbReference type="Rhea" id="RHEA-COMP:14689"/>
        <dbReference type="Rhea" id="RHEA-COMP:14690"/>
        <dbReference type="ChEBI" id="CHEBI:15378"/>
        <dbReference type="ChEBI" id="CHEBI:29033"/>
        <dbReference type="ChEBI" id="CHEBI:29034"/>
        <dbReference type="ChEBI" id="CHEBI:33542"/>
        <dbReference type="ChEBI" id="CHEBI:61963"/>
        <dbReference type="ChEBI" id="CHEBI:140664"/>
        <dbReference type="EC" id="2.8.5.2"/>
    </reaction>
</comment>
<evidence type="ECO:0000256" key="12">
    <source>
        <dbReference type="ARBA" id="ARBA00025746"/>
    </source>
</evidence>
<evidence type="ECO:0000256" key="10">
    <source>
        <dbReference type="ARBA" id="ARBA00022982"/>
    </source>
</evidence>
<evidence type="ECO:0000256" key="4">
    <source>
        <dbReference type="ARBA" id="ARBA00022448"/>
    </source>
</evidence>
<keyword evidence="9" id="KW-0574">Periplasm</keyword>